<name>A0A832SFV3_9EURY</name>
<dbReference type="Proteomes" id="UP000600774">
    <property type="component" value="Unassembled WGS sequence"/>
</dbReference>
<protein>
    <submittedName>
        <fullName evidence="5">Class I SAM-dependent methyltransferase</fullName>
    </submittedName>
</protein>
<comment type="caution">
    <text evidence="5">The sequence shown here is derived from an EMBL/GenBank/DDBJ whole genome shotgun (WGS) entry which is preliminary data.</text>
</comment>
<dbReference type="OMA" id="NPWANSA"/>
<dbReference type="InterPro" id="IPR013216">
    <property type="entry name" value="Methyltransf_11"/>
</dbReference>
<dbReference type="RefSeq" id="WP_011022141.1">
    <property type="nucleotide sequence ID" value="NZ_DUJU01000076.1"/>
</dbReference>
<dbReference type="Gene3D" id="3.40.50.150">
    <property type="entry name" value="Vaccinia Virus protein VP39"/>
    <property type="match status" value="1"/>
</dbReference>
<keyword evidence="2 5" id="KW-0808">Transferase</keyword>
<dbReference type="AlphaFoldDB" id="A0A832SFV3"/>
<keyword evidence="3" id="KW-0949">S-adenosyl-L-methionine</keyword>
<dbReference type="Pfam" id="PF08241">
    <property type="entry name" value="Methyltransf_11"/>
    <property type="match status" value="1"/>
</dbReference>
<keyword evidence="1 5" id="KW-0489">Methyltransferase</keyword>
<dbReference type="GO" id="GO:0032259">
    <property type="term" value="P:methylation"/>
    <property type="evidence" value="ECO:0007669"/>
    <property type="project" value="UniProtKB-KW"/>
</dbReference>
<evidence type="ECO:0000313" key="5">
    <source>
        <dbReference type="EMBL" id="HIH93699.1"/>
    </source>
</evidence>
<dbReference type="EMBL" id="DUJU01000076">
    <property type="protein sequence ID" value="HIH93699.1"/>
    <property type="molecule type" value="Genomic_DNA"/>
</dbReference>
<dbReference type="InterPro" id="IPR029063">
    <property type="entry name" value="SAM-dependent_MTases_sf"/>
</dbReference>
<dbReference type="PANTHER" id="PTHR43464">
    <property type="entry name" value="METHYLTRANSFERASE"/>
    <property type="match status" value="1"/>
</dbReference>
<evidence type="ECO:0000313" key="6">
    <source>
        <dbReference type="Proteomes" id="UP000600774"/>
    </source>
</evidence>
<accession>A0A832SFV3</accession>
<feature type="domain" description="Methyltransferase type 11" evidence="4">
    <location>
        <begin position="48"/>
        <end position="144"/>
    </location>
</feature>
<dbReference type="GeneID" id="25392942"/>
<evidence type="ECO:0000256" key="3">
    <source>
        <dbReference type="ARBA" id="ARBA00022691"/>
    </source>
</evidence>
<evidence type="ECO:0000256" key="1">
    <source>
        <dbReference type="ARBA" id="ARBA00022603"/>
    </source>
</evidence>
<gene>
    <name evidence="5" type="ORF">HA338_06540</name>
</gene>
<organism evidence="5 6">
    <name type="scientific">Methanosarcina acetivorans</name>
    <dbReference type="NCBI Taxonomy" id="2214"/>
    <lineage>
        <taxon>Archaea</taxon>
        <taxon>Methanobacteriati</taxon>
        <taxon>Methanobacteriota</taxon>
        <taxon>Stenosarchaea group</taxon>
        <taxon>Methanomicrobia</taxon>
        <taxon>Methanosarcinales</taxon>
        <taxon>Methanosarcinaceae</taxon>
        <taxon>Methanosarcina</taxon>
    </lineage>
</organism>
<dbReference type="PANTHER" id="PTHR43464:SF19">
    <property type="entry name" value="UBIQUINONE BIOSYNTHESIS O-METHYLTRANSFERASE, MITOCHONDRIAL"/>
    <property type="match status" value="1"/>
</dbReference>
<dbReference type="GO" id="GO:0008757">
    <property type="term" value="F:S-adenosylmethionine-dependent methyltransferase activity"/>
    <property type="evidence" value="ECO:0007669"/>
    <property type="project" value="InterPro"/>
</dbReference>
<dbReference type="SUPFAM" id="SSF53335">
    <property type="entry name" value="S-adenosyl-L-methionine-dependent methyltransferases"/>
    <property type="match status" value="1"/>
</dbReference>
<proteinExistence type="predicted"/>
<evidence type="ECO:0000256" key="2">
    <source>
        <dbReference type="ARBA" id="ARBA00022679"/>
    </source>
</evidence>
<sequence length="256" mass="29501">MGSAEFWSNAALEYNKKTIYDFDNEKTNRAWREVLVDILGQKENMRVLDAGSGTGFLSMLLATMGHSVVGVERAPNMLKIASENAVNRGLHVDFVLGDVYNLQMIEQDSFDALLSRYLVWTLESPEKAFREWLRVLKPGGRLIIIDANWYPNLSRSPFLKMWRKMSWLLDFVTEGKKLRGRGEGDVAFYNLPFSRVERPEEDVRLLELCGYRVLEIKPNIRPQINDLLDYLKTGYWGPIFVIIAEKSCEEEKTHSA</sequence>
<evidence type="ECO:0000259" key="4">
    <source>
        <dbReference type="Pfam" id="PF08241"/>
    </source>
</evidence>
<reference evidence="5" key="1">
    <citation type="journal article" date="2020" name="bioRxiv">
        <title>A rank-normalized archaeal taxonomy based on genome phylogeny resolves widespread incomplete and uneven classifications.</title>
        <authorList>
            <person name="Rinke C."/>
            <person name="Chuvochina M."/>
            <person name="Mussig A.J."/>
            <person name="Chaumeil P.-A."/>
            <person name="Waite D.W."/>
            <person name="Whitman W.B."/>
            <person name="Parks D.H."/>
            <person name="Hugenholtz P."/>
        </authorList>
    </citation>
    <scope>NUCLEOTIDE SEQUENCE</scope>
    <source>
        <strain evidence="5">UBA8876</strain>
    </source>
</reference>
<dbReference type="CDD" id="cd02440">
    <property type="entry name" value="AdoMet_MTases"/>
    <property type="match status" value="1"/>
</dbReference>